<name>X1JHY0_9ZZZZ</name>
<evidence type="ECO:0000313" key="2">
    <source>
        <dbReference type="EMBL" id="GAH93632.1"/>
    </source>
</evidence>
<evidence type="ECO:0000256" key="1">
    <source>
        <dbReference type="SAM" id="Phobius"/>
    </source>
</evidence>
<keyword evidence="1" id="KW-0812">Transmembrane</keyword>
<organism evidence="2">
    <name type="scientific">marine sediment metagenome</name>
    <dbReference type="NCBI Taxonomy" id="412755"/>
    <lineage>
        <taxon>unclassified sequences</taxon>
        <taxon>metagenomes</taxon>
        <taxon>ecological metagenomes</taxon>
    </lineage>
</organism>
<reference evidence="2" key="1">
    <citation type="journal article" date="2014" name="Front. Microbiol.">
        <title>High frequency of phylogenetically diverse reductive dehalogenase-homologous genes in deep subseafloor sedimentary metagenomes.</title>
        <authorList>
            <person name="Kawai M."/>
            <person name="Futagami T."/>
            <person name="Toyoda A."/>
            <person name="Takaki Y."/>
            <person name="Nishi S."/>
            <person name="Hori S."/>
            <person name="Arai W."/>
            <person name="Tsubouchi T."/>
            <person name="Morono Y."/>
            <person name="Uchiyama I."/>
            <person name="Ito T."/>
            <person name="Fujiyama A."/>
            <person name="Inagaki F."/>
            <person name="Takami H."/>
        </authorList>
    </citation>
    <scope>NUCLEOTIDE SEQUENCE</scope>
    <source>
        <strain evidence="2">Expedition CK06-06</strain>
    </source>
</reference>
<keyword evidence="1" id="KW-1133">Transmembrane helix</keyword>
<dbReference type="EMBL" id="BARV01000115">
    <property type="protein sequence ID" value="GAH93632.1"/>
    <property type="molecule type" value="Genomic_DNA"/>
</dbReference>
<gene>
    <name evidence="2" type="ORF">S06H3_00611</name>
</gene>
<keyword evidence="1" id="KW-0472">Membrane</keyword>
<feature type="transmembrane region" description="Helical" evidence="1">
    <location>
        <begin position="27"/>
        <end position="44"/>
    </location>
</feature>
<sequence length="55" mass="5914">MDILATTTADSIVGNILTIIGDLFVDFWVIIAIAAGIPLAFYVIKRIIALVPKGR</sequence>
<proteinExistence type="predicted"/>
<protein>
    <submittedName>
        <fullName evidence="2">Uncharacterized protein</fullName>
    </submittedName>
</protein>
<dbReference type="AlphaFoldDB" id="X1JHY0"/>
<accession>X1JHY0</accession>
<comment type="caution">
    <text evidence="2">The sequence shown here is derived from an EMBL/GenBank/DDBJ whole genome shotgun (WGS) entry which is preliminary data.</text>
</comment>